<evidence type="ECO:0000313" key="9">
    <source>
        <dbReference type="Proteomes" id="UP000594001"/>
    </source>
</evidence>
<keyword evidence="6" id="KW-1133">Transmembrane helix</keyword>
<keyword evidence="9" id="KW-1185">Reference proteome</keyword>
<dbReference type="Gene3D" id="2.40.10.340">
    <property type="entry name" value="Rod shape-determining protein MreC, domain 1"/>
    <property type="match status" value="1"/>
</dbReference>
<evidence type="ECO:0000259" key="7">
    <source>
        <dbReference type="Pfam" id="PF04085"/>
    </source>
</evidence>
<dbReference type="InterPro" id="IPR042175">
    <property type="entry name" value="Cell/Rod_MreC_2"/>
</dbReference>
<evidence type="ECO:0000256" key="3">
    <source>
        <dbReference type="ARBA" id="ARBA00022960"/>
    </source>
</evidence>
<comment type="similarity">
    <text evidence="1">Belongs to the MreC family.</text>
</comment>
<feature type="coiled-coil region" evidence="5">
    <location>
        <begin position="92"/>
        <end position="126"/>
    </location>
</feature>
<evidence type="ECO:0000256" key="2">
    <source>
        <dbReference type="ARBA" id="ARBA00013855"/>
    </source>
</evidence>
<proteinExistence type="inferred from homology"/>
<dbReference type="AlphaFoldDB" id="A0A7L9RUL6"/>
<organism evidence="8 9">
    <name type="scientific">Candidatus Bodocaedibacter vickermanii</name>
    <dbReference type="NCBI Taxonomy" id="2741701"/>
    <lineage>
        <taxon>Bacteria</taxon>
        <taxon>Pseudomonadati</taxon>
        <taxon>Pseudomonadota</taxon>
        <taxon>Alphaproteobacteria</taxon>
        <taxon>Holosporales</taxon>
        <taxon>Candidatus Paracaedibacteraceae</taxon>
        <taxon>Candidatus Bodocaedibacter</taxon>
    </lineage>
</organism>
<dbReference type="PANTHER" id="PTHR34138">
    <property type="entry name" value="CELL SHAPE-DETERMINING PROTEIN MREC"/>
    <property type="match status" value="1"/>
</dbReference>
<dbReference type="Proteomes" id="UP000594001">
    <property type="component" value="Chromosome"/>
</dbReference>
<dbReference type="InterPro" id="IPR055342">
    <property type="entry name" value="MreC_beta-barrel_core"/>
</dbReference>
<evidence type="ECO:0000256" key="4">
    <source>
        <dbReference type="ARBA" id="ARBA00032089"/>
    </source>
</evidence>
<dbReference type="GO" id="GO:0008360">
    <property type="term" value="P:regulation of cell shape"/>
    <property type="evidence" value="ECO:0007669"/>
    <property type="project" value="UniProtKB-KW"/>
</dbReference>
<dbReference type="InterPro" id="IPR007221">
    <property type="entry name" value="MreC"/>
</dbReference>
<dbReference type="GO" id="GO:0005886">
    <property type="term" value="C:plasma membrane"/>
    <property type="evidence" value="ECO:0007669"/>
    <property type="project" value="TreeGrafter"/>
</dbReference>
<accession>A0A7L9RUL6</accession>
<evidence type="ECO:0000313" key="8">
    <source>
        <dbReference type="EMBL" id="QOL20307.1"/>
    </source>
</evidence>
<gene>
    <name evidence="8" type="primary">mreC</name>
    <name evidence="8" type="ORF">CPBP_01096</name>
</gene>
<name>A0A7L9RUL6_9PROT</name>
<keyword evidence="6" id="KW-0472">Membrane</keyword>
<dbReference type="Gene3D" id="2.40.10.350">
    <property type="entry name" value="Rod shape-determining protein MreC, domain 2"/>
    <property type="match status" value="1"/>
</dbReference>
<keyword evidence="3" id="KW-0133">Cell shape</keyword>
<feature type="domain" description="Rod shape-determining protein MreC beta-barrel core" evidence="7">
    <location>
        <begin position="153"/>
        <end position="260"/>
    </location>
</feature>
<dbReference type="KEGG" id="pbal:CPBP_01096"/>
<dbReference type="InterPro" id="IPR042177">
    <property type="entry name" value="Cell/Rod_1"/>
</dbReference>
<reference evidence="8 9" key="1">
    <citation type="submission" date="2020-06" db="EMBL/GenBank/DDBJ databases">
        <title>The endosymbiont of the kinetoplastid Bodo saltans is a Paracaedibacter-like alpha-proteobacterium possessing a putative toxin-antitoxin system.</title>
        <authorList>
            <person name="Midha S."/>
            <person name="Rigden D.J."/>
            <person name="Siozios S."/>
            <person name="Hurst G.D.D."/>
            <person name="Jackson A.P."/>
        </authorList>
    </citation>
    <scope>NUCLEOTIDE SEQUENCE [LARGE SCALE GENOMIC DNA]</scope>
    <source>
        <strain evidence="8">Lake Konstanz</strain>
    </source>
</reference>
<protein>
    <recommendedName>
        <fullName evidence="2">Cell shape-determining protein MreC</fullName>
    </recommendedName>
    <alternativeName>
        <fullName evidence="4">Cell shape protein MreC</fullName>
    </alternativeName>
</protein>
<dbReference type="Pfam" id="PF04085">
    <property type="entry name" value="MreC"/>
    <property type="match status" value="1"/>
</dbReference>
<evidence type="ECO:0000256" key="1">
    <source>
        <dbReference type="ARBA" id="ARBA00009369"/>
    </source>
</evidence>
<evidence type="ECO:0000256" key="6">
    <source>
        <dbReference type="SAM" id="Phobius"/>
    </source>
</evidence>
<dbReference type="PANTHER" id="PTHR34138:SF1">
    <property type="entry name" value="CELL SHAPE-DETERMINING PROTEIN MREC"/>
    <property type="match status" value="1"/>
</dbReference>
<evidence type="ECO:0000256" key="5">
    <source>
        <dbReference type="SAM" id="Coils"/>
    </source>
</evidence>
<sequence>MRLRQNQRKYSRFGRRIWPSASFFRVRLNAAKITLMFSMIGVIVLSVMDYRNQQFTQKIKTIIVDATLPLVDLSVDVTHTVTHNIRDLLSPYKKYERQLHEKDETIQFWKLEVQRLRNEMHVLQELLNYKKDLKVSALTSQMFIPQGYQGRHKGFLDVGIKSGIQKDSVVISAHGLVGKVIAVGQKTAEVMLLSHPLSSVPVYVERTNAVGVIKGDVRQGVLLEYILTDQLEDGDRLLTSGQGGVFPRGINVAVIEKKSAGTKIHLIHAMDATLFVYVLSSLSETMVEHVHQ</sequence>
<keyword evidence="5" id="KW-0175">Coiled coil</keyword>
<feature type="transmembrane region" description="Helical" evidence="6">
    <location>
        <begin position="30"/>
        <end position="48"/>
    </location>
</feature>
<keyword evidence="6" id="KW-0812">Transmembrane</keyword>
<dbReference type="EMBL" id="CP054719">
    <property type="protein sequence ID" value="QOL20307.1"/>
    <property type="molecule type" value="Genomic_DNA"/>
</dbReference>